<keyword evidence="2" id="KW-1185">Reference proteome</keyword>
<proteinExistence type="predicted"/>
<gene>
    <name evidence="1" type="ORF">DXV75_04945</name>
</gene>
<sequence>MLFPKNRTSLEVGQGESVYQSWLAGAAYVIPSIDATTQRDLALDQQMVTAIQFGPSITC</sequence>
<comment type="caution">
    <text evidence="1">The sequence shown here is derived from an EMBL/GenBank/DDBJ whole genome shotgun (WGS) entry which is preliminary data.</text>
</comment>
<evidence type="ECO:0000313" key="2">
    <source>
        <dbReference type="Proteomes" id="UP000256561"/>
    </source>
</evidence>
<accession>A0A3D8MAR9</accession>
<protein>
    <submittedName>
        <fullName evidence="1">Uncharacterized protein</fullName>
    </submittedName>
</protein>
<dbReference type="AlphaFoldDB" id="A0A3D8MAR9"/>
<organism evidence="1 2">
    <name type="scientific">Alteromonas aestuariivivens</name>
    <dbReference type="NCBI Taxonomy" id="1938339"/>
    <lineage>
        <taxon>Bacteria</taxon>
        <taxon>Pseudomonadati</taxon>
        <taxon>Pseudomonadota</taxon>
        <taxon>Gammaproteobacteria</taxon>
        <taxon>Alteromonadales</taxon>
        <taxon>Alteromonadaceae</taxon>
        <taxon>Alteromonas/Salinimonas group</taxon>
        <taxon>Alteromonas</taxon>
    </lineage>
</organism>
<reference evidence="2" key="1">
    <citation type="submission" date="2018-08" db="EMBL/GenBank/DDBJ databases">
        <authorList>
            <person name="Zhang J."/>
            <person name="Du Z.-J."/>
        </authorList>
    </citation>
    <scope>NUCLEOTIDE SEQUENCE [LARGE SCALE GENOMIC DNA]</scope>
    <source>
        <strain evidence="2">KCTC 52655</strain>
    </source>
</reference>
<name>A0A3D8MAR9_9ALTE</name>
<evidence type="ECO:0000313" key="1">
    <source>
        <dbReference type="EMBL" id="RDV27380.1"/>
    </source>
</evidence>
<dbReference type="EMBL" id="QRHA01000003">
    <property type="protein sequence ID" value="RDV27380.1"/>
    <property type="molecule type" value="Genomic_DNA"/>
</dbReference>
<dbReference type="Proteomes" id="UP000256561">
    <property type="component" value="Unassembled WGS sequence"/>
</dbReference>